<dbReference type="Proteomes" id="UP000198717">
    <property type="component" value="Unassembled WGS sequence"/>
</dbReference>
<dbReference type="EMBL" id="FNAJ01000008">
    <property type="protein sequence ID" value="SDE53584.1"/>
    <property type="molecule type" value="Genomic_DNA"/>
</dbReference>
<dbReference type="RefSeq" id="WP_090491624.1">
    <property type="nucleotide sequence ID" value="NZ_FNAJ01000008.1"/>
</dbReference>
<evidence type="ECO:0000313" key="2">
    <source>
        <dbReference type="Proteomes" id="UP000198717"/>
    </source>
</evidence>
<comment type="caution">
    <text evidence="1">The sequence shown here is derived from an EMBL/GenBank/DDBJ whole genome shotgun (WGS) entry which is preliminary data.</text>
</comment>
<protein>
    <submittedName>
        <fullName evidence="1">Uncharacterized protein</fullName>
    </submittedName>
</protein>
<accession>A0ABY0MU88</accession>
<gene>
    <name evidence="1" type="ORF">SAMN04488504_108101</name>
</gene>
<organism evidence="1 2">
    <name type="scientific">Myxococcus virescens</name>
    <dbReference type="NCBI Taxonomy" id="83456"/>
    <lineage>
        <taxon>Bacteria</taxon>
        <taxon>Pseudomonadati</taxon>
        <taxon>Myxococcota</taxon>
        <taxon>Myxococcia</taxon>
        <taxon>Myxococcales</taxon>
        <taxon>Cystobacterineae</taxon>
        <taxon>Myxococcaceae</taxon>
        <taxon>Myxococcus</taxon>
    </lineage>
</organism>
<proteinExistence type="predicted"/>
<evidence type="ECO:0000313" key="1">
    <source>
        <dbReference type="EMBL" id="SDE53584.1"/>
    </source>
</evidence>
<sequence length="112" mass="12139">MSQPTMTREKLAKHKVPIYTLAAPVAGWEVGPGGMVGPEVTIPVGAQMVSVTRETCHLLLARYGDDQSVADVIFPDGRHESVFYRLSDAATALPESVQHVAWCAETQTYEPA</sequence>
<name>A0ABY0MU88_9BACT</name>
<reference evidence="1 2" key="1">
    <citation type="submission" date="2016-10" db="EMBL/GenBank/DDBJ databases">
        <authorList>
            <person name="Varghese N."/>
            <person name="Submissions S."/>
        </authorList>
    </citation>
    <scope>NUCLEOTIDE SEQUENCE [LARGE SCALE GENOMIC DNA]</scope>
    <source>
        <strain evidence="1 2">DSM 2260</strain>
    </source>
</reference>
<keyword evidence="2" id="KW-1185">Reference proteome</keyword>